<dbReference type="RefSeq" id="WP_161819145.1">
    <property type="nucleotide sequence ID" value="NZ_JAACJS010000015.1"/>
</dbReference>
<sequence length="60" mass="6958">MKKSTYRPAPISEEVLRDLEAKYGVPVEELKKMAKELKFGRPKLEMHLIFLANEAKKNRG</sequence>
<proteinExistence type="predicted"/>
<protein>
    <submittedName>
        <fullName evidence="1">Uncharacterized protein</fullName>
    </submittedName>
</protein>
<accession>A0ABW9ZUK7</accession>
<name>A0ABW9ZUK7_9BACT</name>
<evidence type="ECO:0000313" key="1">
    <source>
        <dbReference type="EMBL" id="NCI50838.1"/>
    </source>
</evidence>
<gene>
    <name evidence="1" type="ORF">GWC95_12945</name>
</gene>
<dbReference type="EMBL" id="JAACJS010000015">
    <property type="protein sequence ID" value="NCI50838.1"/>
    <property type="molecule type" value="Genomic_DNA"/>
</dbReference>
<keyword evidence="2" id="KW-1185">Reference proteome</keyword>
<comment type="caution">
    <text evidence="1">The sequence shown here is derived from an EMBL/GenBank/DDBJ whole genome shotgun (WGS) entry which is preliminary data.</text>
</comment>
<evidence type="ECO:0000313" key="2">
    <source>
        <dbReference type="Proteomes" id="UP000753802"/>
    </source>
</evidence>
<reference evidence="1 2" key="1">
    <citation type="submission" date="2020-01" db="EMBL/GenBank/DDBJ databases">
        <title>Genome analysis.</title>
        <authorList>
            <person name="Wu S."/>
            <person name="Wang G."/>
        </authorList>
    </citation>
    <scope>NUCLEOTIDE SEQUENCE [LARGE SCALE GENOMIC DNA]</scope>
    <source>
        <strain evidence="1 2">SYL130</strain>
    </source>
</reference>
<organism evidence="1 2">
    <name type="scientific">Sediminibacterium roseum</name>
    <dbReference type="NCBI Taxonomy" id="1978412"/>
    <lineage>
        <taxon>Bacteria</taxon>
        <taxon>Pseudomonadati</taxon>
        <taxon>Bacteroidota</taxon>
        <taxon>Chitinophagia</taxon>
        <taxon>Chitinophagales</taxon>
        <taxon>Chitinophagaceae</taxon>
        <taxon>Sediminibacterium</taxon>
    </lineage>
</organism>
<dbReference type="Proteomes" id="UP000753802">
    <property type="component" value="Unassembled WGS sequence"/>
</dbReference>